<name>A0A2M4D7I5_ANODA</name>
<reference evidence="2" key="1">
    <citation type="submission" date="2018-01" db="EMBL/GenBank/DDBJ databases">
        <title>An insight into the sialome of Amazonian anophelines.</title>
        <authorList>
            <person name="Ribeiro J.M."/>
            <person name="Scarpassa V."/>
            <person name="Calvo E."/>
        </authorList>
    </citation>
    <scope>NUCLEOTIDE SEQUENCE</scope>
</reference>
<keyword evidence="1" id="KW-0732">Signal</keyword>
<accession>A0A2M4D7I5</accession>
<protein>
    <submittedName>
        <fullName evidence="2">Putative secreted protein</fullName>
    </submittedName>
</protein>
<feature type="chain" id="PRO_5014649813" evidence="1">
    <location>
        <begin position="20"/>
        <end position="73"/>
    </location>
</feature>
<feature type="signal peptide" evidence="1">
    <location>
        <begin position="1"/>
        <end position="19"/>
    </location>
</feature>
<dbReference type="AlphaFoldDB" id="A0A2M4D7I5"/>
<organism evidence="2">
    <name type="scientific">Anopheles darlingi</name>
    <name type="common">Mosquito</name>
    <dbReference type="NCBI Taxonomy" id="43151"/>
    <lineage>
        <taxon>Eukaryota</taxon>
        <taxon>Metazoa</taxon>
        <taxon>Ecdysozoa</taxon>
        <taxon>Arthropoda</taxon>
        <taxon>Hexapoda</taxon>
        <taxon>Insecta</taxon>
        <taxon>Pterygota</taxon>
        <taxon>Neoptera</taxon>
        <taxon>Endopterygota</taxon>
        <taxon>Diptera</taxon>
        <taxon>Nematocera</taxon>
        <taxon>Culicoidea</taxon>
        <taxon>Culicidae</taxon>
        <taxon>Anophelinae</taxon>
        <taxon>Anopheles</taxon>
    </lineage>
</organism>
<dbReference type="EMBL" id="GGFL01009319">
    <property type="protein sequence ID" value="MBW73497.1"/>
    <property type="molecule type" value="Transcribed_RNA"/>
</dbReference>
<sequence length="73" mass="8109">MTVRVVTAMFSVAVQRGLAAAGCSSVIVGSSSNLPMKREMRRVNPSTFDSTRFRFWLTRCTSRCSDLTRSSMI</sequence>
<evidence type="ECO:0000256" key="1">
    <source>
        <dbReference type="SAM" id="SignalP"/>
    </source>
</evidence>
<proteinExistence type="predicted"/>
<evidence type="ECO:0000313" key="2">
    <source>
        <dbReference type="EMBL" id="MBW73497.1"/>
    </source>
</evidence>